<evidence type="ECO:0000313" key="1">
    <source>
        <dbReference type="EMBL" id="SDY95300.1"/>
    </source>
</evidence>
<organism evidence="1 2">
    <name type="scientific">Rhodonellum ikkaensis</name>
    <dbReference type="NCBI Taxonomy" id="336829"/>
    <lineage>
        <taxon>Bacteria</taxon>
        <taxon>Pseudomonadati</taxon>
        <taxon>Bacteroidota</taxon>
        <taxon>Cytophagia</taxon>
        <taxon>Cytophagales</taxon>
        <taxon>Cytophagaceae</taxon>
        <taxon>Rhodonellum</taxon>
    </lineage>
</organism>
<dbReference type="Proteomes" id="UP000199663">
    <property type="component" value="Unassembled WGS sequence"/>
</dbReference>
<gene>
    <name evidence="1" type="ORF">SAMN05444412_10430</name>
</gene>
<accession>A0A1H3P2Q5</accession>
<sequence>MGGGGINVAQQEVVVPVYHVKQIASVLLELERLVKINLIIKLRCLLNQCGFVFLLFVMLKP</sequence>
<protein>
    <submittedName>
        <fullName evidence="1">Uncharacterized protein</fullName>
    </submittedName>
</protein>
<reference evidence="1 2" key="1">
    <citation type="submission" date="2016-10" db="EMBL/GenBank/DDBJ databases">
        <authorList>
            <person name="Varghese N."/>
            <person name="Submissions S."/>
        </authorList>
    </citation>
    <scope>NUCLEOTIDE SEQUENCE [LARGE SCALE GENOMIC DNA]</scope>
    <source>
        <strain evidence="1 2">DSM 17997</strain>
    </source>
</reference>
<keyword evidence="2" id="KW-1185">Reference proteome</keyword>
<dbReference type="EMBL" id="FNQC01000004">
    <property type="protein sequence ID" value="SDY95300.1"/>
    <property type="molecule type" value="Genomic_DNA"/>
</dbReference>
<proteinExistence type="predicted"/>
<name>A0A1H3P2Q5_9BACT</name>
<comment type="caution">
    <text evidence="1">The sequence shown here is derived from an EMBL/GenBank/DDBJ whole genome shotgun (WGS) entry which is preliminary data.</text>
</comment>
<evidence type="ECO:0000313" key="2">
    <source>
        <dbReference type="Proteomes" id="UP000199663"/>
    </source>
</evidence>